<comment type="caution">
    <text evidence="2">The sequence shown here is derived from an EMBL/GenBank/DDBJ whole genome shotgun (WGS) entry which is preliminary data.</text>
</comment>
<evidence type="ECO:0000313" key="2">
    <source>
        <dbReference type="EMBL" id="PIS31003.1"/>
    </source>
</evidence>
<protein>
    <recommendedName>
        <fullName evidence="1">HD domain-containing protein</fullName>
    </recommendedName>
</protein>
<organism evidence="2 3">
    <name type="scientific">Candidatus Saganbacteria bacterium CG08_land_8_20_14_0_20_45_16</name>
    <dbReference type="NCBI Taxonomy" id="2014293"/>
    <lineage>
        <taxon>Bacteria</taxon>
        <taxon>Bacillati</taxon>
        <taxon>Saganbacteria</taxon>
    </lineage>
</organism>
<accession>A0A2H0Y2T1</accession>
<dbReference type="InterPro" id="IPR003607">
    <property type="entry name" value="HD/PDEase_dom"/>
</dbReference>
<gene>
    <name evidence="2" type="ORF">COT42_01975</name>
</gene>
<dbReference type="InterPro" id="IPR006674">
    <property type="entry name" value="HD_domain"/>
</dbReference>
<name>A0A2H0Y2T1_UNCSA</name>
<dbReference type="PROSITE" id="PS51831">
    <property type="entry name" value="HD"/>
    <property type="match status" value="1"/>
</dbReference>
<proteinExistence type="predicted"/>
<dbReference type="AlphaFoldDB" id="A0A2H0Y2T1"/>
<dbReference type="Pfam" id="PF01966">
    <property type="entry name" value="HD"/>
    <property type="match status" value="1"/>
</dbReference>
<feature type="domain" description="HD" evidence="1">
    <location>
        <begin position="155"/>
        <end position="276"/>
    </location>
</feature>
<reference evidence="2 3" key="1">
    <citation type="submission" date="2017-09" db="EMBL/GenBank/DDBJ databases">
        <title>Depth-based differentiation of microbial function through sediment-hosted aquifers and enrichment of novel symbionts in the deep terrestrial subsurface.</title>
        <authorList>
            <person name="Probst A.J."/>
            <person name="Ladd B."/>
            <person name="Jarett J.K."/>
            <person name="Geller-Mcgrath D.E."/>
            <person name="Sieber C.M."/>
            <person name="Emerson J.B."/>
            <person name="Anantharaman K."/>
            <person name="Thomas B.C."/>
            <person name="Malmstrom R."/>
            <person name="Stieglmeier M."/>
            <person name="Klingl A."/>
            <person name="Woyke T."/>
            <person name="Ryan C.M."/>
            <person name="Banfield J.F."/>
        </authorList>
    </citation>
    <scope>NUCLEOTIDE SEQUENCE [LARGE SCALE GENOMIC DNA]</scope>
    <source>
        <strain evidence="2">CG08_land_8_20_14_0_20_45_16</strain>
    </source>
</reference>
<dbReference type="SUPFAM" id="SSF109604">
    <property type="entry name" value="HD-domain/PDEase-like"/>
    <property type="match status" value="1"/>
</dbReference>
<dbReference type="Proteomes" id="UP000231343">
    <property type="component" value="Unassembled WGS sequence"/>
</dbReference>
<dbReference type="Gene3D" id="1.10.3210.10">
    <property type="entry name" value="Hypothetical protein af1432"/>
    <property type="match status" value="1"/>
</dbReference>
<dbReference type="CDD" id="cd00077">
    <property type="entry name" value="HDc"/>
    <property type="match status" value="1"/>
</dbReference>
<sequence length="670" mass="75436">MLRIHLKPRKPVEHIIAKPAATLHQQGFVPLIIGLPVDQTKEIFVSPNPDPFAENPAIIWVDPKQVLAEETFVYPEKELHPPNIAGAAISLYEYRKSGNPGFVTPMIKLVGIRQDEVSPLALSDIEQLFELEEWESRLQQIARGRCQTLTASFHPWTHTLRVVERASQLAQQVCPQHLRAVKIAAYLHDLGRASDLDDPAYALKGEALAKEIIEQFDFLTIKERQSILFAIAHHADQTPTFEKTFPVTRNYNEIQEAGLIEGVVAVLWDADRLDLPRVRPVSRQFLSTTQAQALVDHANRKWLAPFPTHPFSPIPVTTISRERPPLAVFPRPEKLRQVTEDDVLLYPSTQDALLTLIRLAKALTKGKSWPDKIPKGGRWIQSALSLSSWEKWIANAPADFLPFYFTGTSSGSLIGLAEAKALLPMGSMLEQPEPRIVPFCGELGLGINQQNGLSNYAISFTKDARRALDEYAGSRFNLVGWDPYASGYNIAKLNRSLSQDFSSAQAAYNSAIEMGIKIEEKRLLAWKTLSDQEKDFVATPFPMVLGAVEVESQNNFQILGEVKMKPEWIFHGPFGIINRPNGRLVLYCPAKKVTLTQKYLTAKDLPALSVQPLEALETVLLHAEIKTELRNLSYEVSEKAEIIQKPKRKSLLPLFVKQWLLNRARRKFNQ</sequence>
<dbReference type="EMBL" id="PEYM01000039">
    <property type="protein sequence ID" value="PIS31003.1"/>
    <property type="molecule type" value="Genomic_DNA"/>
</dbReference>
<evidence type="ECO:0000259" key="1">
    <source>
        <dbReference type="PROSITE" id="PS51831"/>
    </source>
</evidence>
<evidence type="ECO:0000313" key="3">
    <source>
        <dbReference type="Proteomes" id="UP000231343"/>
    </source>
</evidence>